<feature type="domain" description="CCHC-type" evidence="7">
    <location>
        <begin position="581"/>
        <end position="596"/>
    </location>
</feature>
<dbReference type="EMBL" id="BKCJ010161242">
    <property type="protein sequence ID" value="GEY22423.1"/>
    <property type="molecule type" value="Genomic_DNA"/>
</dbReference>
<keyword evidence="3" id="KW-0238">DNA-binding</keyword>
<feature type="domain" description="CCHC-type" evidence="7">
    <location>
        <begin position="618"/>
        <end position="633"/>
    </location>
</feature>
<dbReference type="InterPro" id="IPR043128">
    <property type="entry name" value="Rev_trsase/Diguanyl_cyclase"/>
</dbReference>
<dbReference type="InterPro" id="IPR041577">
    <property type="entry name" value="RT_RNaseH_2"/>
</dbReference>
<gene>
    <name evidence="8" type="ORF">Tci_394397</name>
</gene>
<protein>
    <submittedName>
        <fullName evidence="8">Retrotransposable element Tf2</fullName>
    </submittedName>
</protein>
<feature type="compositionally biased region" description="Low complexity" evidence="6">
    <location>
        <begin position="535"/>
        <end position="544"/>
    </location>
</feature>
<dbReference type="GO" id="GO:0008270">
    <property type="term" value="F:zinc ion binding"/>
    <property type="evidence" value="ECO:0007669"/>
    <property type="project" value="UniProtKB-KW"/>
</dbReference>
<feature type="region of interest" description="Disordered" evidence="6">
    <location>
        <begin position="416"/>
        <end position="439"/>
    </location>
</feature>
<organism evidence="8">
    <name type="scientific">Tanacetum cinerariifolium</name>
    <name type="common">Dalmatian daisy</name>
    <name type="synonym">Chrysanthemum cinerariifolium</name>
    <dbReference type="NCBI Taxonomy" id="118510"/>
    <lineage>
        <taxon>Eukaryota</taxon>
        <taxon>Viridiplantae</taxon>
        <taxon>Streptophyta</taxon>
        <taxon>Embryophyta</taxon>
        <taxon>Tracheophyta</taxon>
        <taxon>Spermatophyta</taxon>
        <taxon>Magnoliopsida</taxon>
        <taxon>eudicotyledons</taxon>
        <taxon>Gunneridae</taxon>
        <taxon>Pentapetalae</taxon>
        <taxon>asterids</taxon>
        <taxon>campanulids</taxon>
        <taxon>Asterales</taxon>
        <taxon>Asteraceae</taxon>
        <taxon>Asteroideae</taxon>
        <taxon>Anthemideae</taxon>
        <taxon>Anthemidinae</taxon>
        <taxon>Tanacetum</taxon>
    </lineage>
</organism>
<keyword evidence="5" id="KW-0479">Metal-binding</keyword>
<dbReference type="GO" id="GO:0004190">
    <property type="term" value="F:aspartic-type endopeptidase activity"/>
    <property type="evidence" value="ECO:0007669"/>
    <property type="project" value="UniProtKB-KW"/>
</dbReference>
<feature type="region of interest" description="Disordered" evidence="6">
    <location>
        <begin position="71"/>
        <end position="151"/>
    </location>
</feature>
<evidence type="ECO:0000256" key="5">
    <source>
        <dbReference type="PROSITE-ProRule" id="PRU00047"/>
    </source>
</evidence>
<feature type="region of interest" description="Disordered" evidence="6">
    <location>
        <begin position="180"/>
        <end position="213"/>
    </location>
</feature>
<dbReference type="SUPFAM" id="SSF56672">
    <property type="entry name" value="DNA/RNA polymerases"/>
    <property type="match status" value="1"/>
</dbReference>
<evidence type="ECO:0000256" key="4">
    <source>
        <dbReference type="ARBA" id="ARBA00023268"/>
    </source>
</evidence>
<dbReference type="PROSITE" id="PS50158">
    <property type="entry name" value="ZF_CCHC"/>
    <property type="match status" value="2"/>
</dbReference>
<feature type="compositionally biased region" description="Pro residues" evidence="6">
    <location>
        <begin position="196"/>
        <end position="211"/>
    </location>
</feature>
<sequence length="861" mass="96374">MSDLGYCGLKHHQGQCRFKHSTVTYTSISSDDGSLDVGSPGVIIYGYDGLPMMPEDPYAYIEVAMQEPPSLDFAPEPVYPEFMPHEDDVLPEDPKEEDDKDAEEDPVDYPADRDEEEESSEGDADDEEEDEGEDEEDEEHLAPADSVLPPAYRTTARLSIRAQTPIPFSSEEEVDRLLAIPTPPPSQLTPLSSPLPRIPSPPFPVPSPPTASPTYTEAPLGYRAAGIRASMVLMRAVAPSTYCLAPLSGTPPFLHISLPTSSPPLLLPFSNCRSDVLEVVLSPQDRLCIALGPRYKVEESSSTPTARSNGGFRADYDFVGTLDVEIRRDPDREIGYRITDVWEDPDEIAEEIPTTDVLNLLRRDRRFYARTASLMESKARASLEAWVQFMDASDTARSETTGIAHRGTDFAQDIADSDGSTTENNNLNGDGSQGFGSGITRLVRPTRECTYTDFLKCQPMNFKELALLCGRMFPEECDKIEKYVGGLPDIIHGSVMASKLKTMQDAVEFATELVDKKIRTFVERHTENKRKQDDNQQQQQNKRQNTGRAYTAWPGEKKPYGRSKPLCSKCNYHHDGPCAPKCHKCNRVGHLARDCRIQINVNTANNQRGTGAGQKATCFECGAQGHFKRECPKLKNNNRGNQRWKWQCSSKSDFSGLPPTRWVEFHIDLMPRVAPVTRAPYRLAPSEMKELSDQLQELFDKGFIRPSSSPWGSPVLFVKKKDGSFRMCIDYRQLNKLTVKNRYPLPRIDDLFDQLQGSIVYSKIDLRLGLAGYYRRSIEGFSKIIKSMTKLTQKGVNFDWGDKEEAAFQSIKQKLCSAPILALPEGSEDFVVYCDASHKGLGVVSMQREKVIAYASRHSNP</sequence>
<dbReference type="GO" id="GO:0003677">
    <property type="term" value="F:DNA binding"/>
    <property type="evidence" value="ECO:0007669"/>
    <property type="project" value="UniProtKB-KW"/>
</dbReference>
<keyword evidence="2" id="KW-0378">Hydrolase</keyword>
<dbReference type="AlphaFoldDB" id="A0A699HIC0"/>
<name>A0A699HIC0_TANCI</name>
<evidence type="ECO:0000256" key="2">
    <source>
        <dbReference type="ARBA" id="ARBA00022750"/>
    </source>
</evidence>
<dbReference type="InterPro" id="IPR050951">
    <property type="entry name" value="Retrovirus_Pol_polyprotein"/>
</dbReference>
<dbReference type="PANTHER" id="PTHR37984:SF5">
    <property type="entry name" value="PROTEIN NYNRIN-LIKE"/>
    <property type="match status" value="1"/>
</dbReference>
<dbReference type="GO" id="GO:0006508">
    <property type="term" value="P:proteolysis"/>
    <property type="evidence" value="ECO:0007669"/>
    <property type="project" value="UniProtKB-KW"/>
</dbReference>
<dbReference type="Pfam" id="PF00098">
    <property type="entry name" value="zf-CCHC"/>
    <property type="match status" value="2"/>
</dbReference>
<dbReference type="InterPro" id="IPR001878">
    <property type="entry name" value="Znf_CCHC"/>
</dbReference>
<evidence type="ECO:0000259" key="7">
    <source>
        <dbReference type="PROSITE" id="PS50158"/>
    </source>
</evidence>
<evidence type="ECO:0000256" key="6">
    <source>
        <dbReference type="SAM" id="MobiDB-lite"/>
    </source>
</evidence>
<dbReference type="SMART" id="SM00343">
    <property type="entry name" value="ZnF_C2HC"/>
    <property type="match status" value="2"/>
</dbReference>
<evidence type="ECO:0000313" key="8">
    <source>
        <dbReference type="EMBL" id="GEY22423.1"/>
    </source>
</evidence>
<dbReference type="SUPFAM" id="SSF57756">
    <property type="entry name" value="Retrovirus zinc finger-like domains"/>
    <property type="match status" value="1"/>
</dbReference>
<dbReference type="Pfam" id="PF17919">
    <property type="entry name" value="RT_RNaseH_2"/>
    <property type="match status" value="1"/>
</dbReference>
<evidence type="ECO:0000256" key="1">
    <source>
        <dbReference type="ARBA" id="ARBA00022670"/>
    </source>
</evidence>
<proteinExistence type="predicted"/>
<dbReference type="CDD" id="cd01647">
    <property type="entry name" value="RT_LTR"/>
    <property type="match status" value="1"/>
</dbReference>
<feature type="region of interest" description="Disordered" evidence="6">
    <location>
        <begin position="524"/>
        <end position="555"/>
    </location>
</feature>
<keyword evidence="5" id="KW-0863">Zinc-finger</keyword>
<reference evidence="8" key="1">
    <citation type="journal article" date="2019" name="Sci. Rep.">
        <title>Draft genome of Tanacetum cinerariifolium, the natural source of mosquito coil.</title>
        <authorList>
            <person name="Yamashiro T."/>
            <person name="Shiraishi A."/>
            <person name="Satake H."/>
            <person name="Nakayama K."/>
        </authorList>
    </citation>
    <scope>NUCLEOTIDE SEQUENCE</scope>
</reference>
<evidence type="ECO:0000256" key="3">
    <source>
        <dbReference type="ARBA" id="ARBA00023125"/>
    </source>
</evidence>
<dbReference type="Gene3D" id="4.10.60.10">
    <property type="entry name" value="Zinc finger, CCHC-type"/>
    <property type="match status" value="1"/>
</dbReference>
<keyword evidence="4" id="KW-0511">Multifunctional enzyme</keyword>
<dbReference type="Gene3D" id="3.10.10.10">
    <property type="entry name" value="HIV Type 1 Reverse Transcriptase, subunit A, domain 1"/>
    <property type="match status" value="1"/>
</dbReference>
<feature type="compositionally biased region" description="Polar residues" evidence="6">
    <location>
        <begin position="418"/>
        <end position="430"/>
    </location>
</feature>
<keyword evidence="5" id="KW-0862">Zinc</keyword>
<accession>A0A699HIC0</accession>
<keyword evidence="2" id="KW-0064">Aspartyl protease</keyword>
<feature type="compositionally biased region" description="Basic and acidic residues" evidence="6">
    <location>
        <begin position="524"/>
        <end position="534"/>
    </location>
</feature>
<dbReference type="PANTHER" id="PTHR37984">
    <property type="entry name" value="PROTEIN CBG26694"/>
    <property type="match status" value="1"/>
</dbReference>
<feature type="compositionally biased region" description="Acidic residues" evidence="6">
    <location>
        <begin position="89"/>
        <end position="139"/>
    </location>
</feature>
<dbReference type="InterPro" id="IPR036875">
    <property type="entry name" value="Znf_CCHC_sf"/>
</dbReference>
<dbReference type="InterPro" id="IPR043502">
    <property type="entry name" value="DNA/RNA_pol_sf"/>
</dbReference>
<dbReference type="Gene3D" id="3.30.70.270">
    <property type="match status" value="1"/>
</dbReference>
<keyword evidence="1" id="KW-0645">Protease</keyword>
<comment type="caution">
    <text evidence="8">The sequence shown here is derived from an EMBL/GenBank/DDBJ whole genome shotgun (WGS) entry which is preliminary data.</text>
</comment>